<dbReference type="PANTHER" id="PTHR12069">
    <property type="entry name" value="DNA-DIRECTED RNA POLYMERASES III 80 KDA POLYPEPTIDE RNA POLYMERASE III SUBUNIT 5"/>
    <property type="match status" value="1"/>
</dbReference>
<feature type="compositionally biased region" description="Acidic residues" evidence="1">
    <location>
        <begin position="167"/>
        <end position="182"/>
    </location>
</feature>
<evidence type="ECO:0008006" key="4">
    <source>
        <dbReference type="Google" id="ProtNLM"/>
    </source>
</evidence>
<dbReference type="Pfam" id="PF04801">
    <property type="entry name" value="RPC5"/>
    <property type="match status" value="1"/>
</dbReference>
<organism evidence="2 3">
    <name type="scientific">Phanerochaete sordida</name>
    <dbReference type="NCBI Taxonomy" id="48140"/>
    <lineage>
        <taxon>Eukaryota</taxon>
        <taxon>Fungi</taxon>
        <taxon>Dikarya</taxon>
        <taxon>Basidiomycota</taxon>
        <taxon>Agaricomycotina</taxon>
        <taxon>Agaricomycetes</taxon>
        <taxon>Polyporales</taxon>
        <taxon>Phanerochaetaceae</taxon>
        <taxon>Phanerochaete</taxon>
    </lineage>
</organism>
<reference evidence="2 3" key="1">
    <citation type="submission" date="2021-08" db="EMBL/GenBank/DDBJ databases">
        <title>Draft Genome Sequence of Phanerochaete sordida strain YK-624.</title>
        <authorList>
            <person name="Mori T."/>
            <person name="Dohra H."/>
            <person name="Suzuki T."/>
            <person name="Kawagishi H."/>
            <person name="Hirai H."/>
        </authorList>
    </citation>
    <scope>NUCLEOTIDE SEQUENCE [LARGE SCALE GENOMIC DNA]</scope>
    <source>
        <strain evidence="2 3">YK-624</strain>
    </source>
</reference>
<dbReference type="InterPro" id="IPR006886">
    <property type="entry name" value="RNA_pol_III_Rpc5"/>
</dbReference>
<proteinExistence type="predicted"/>
<name>A0A9P3L8E8_9APHY</name>
<comment type="caution">
    <text evidence="2">The sequence shown here is derived from an EMBL/GenBank/DDBJ whole genome shotgun (WGS) entry which is preliminary data.</text>
</comment>
<dbReference type="AlphaFoldDB" id="A0A9P3L8E8"/>
<sequence length="283" mass="31671">MDGGEDRLVSVLPIHFSNALQPNIHLHQFPLLTRPLQVPPSAAASGKRIRARVKTSVKRLEVHIPVDTRPEVWNGERSKDLGTARVQDDKEKNQELPMPKQKEGEEPKLTEIRLRSEPVPQVGAYVLGVVRDGKLHLHPISETHQLRPTLTYMDILTRKAKRRAGGDSDDDSDDGPPPDPDEPAPAPAAPKKEKKAVDAKEVQVAVRRSDDKSMQLGGGLTATRREMLMAIRAEEDERWEDVQYYDGEAPECNEALEHVFSRNEEQLECKTDITSVLKSIKGL</sequence>
<evidence type="ECO:0000313" key="2">
    <source>
        <dbReference type="EMBL" id="GJE86021.1"/>
    </source>
</evidence>
<evidence type="ECO:0000256" key="1">
    <source>
        <dbReference type="SAM" id="MobiDB-lite"/>
    </source>
</evidence>
<protein>
    <recommendedName>
        <fullName evidence="4">DNA-directed RNA polymerase III subunit Rpc5</fullName>
    </recommendedName>
</protein>
<gene>
    <name evidence="2" type="ORF">PsYK624_021010</name>
</gene>
<accession>A0A9P3L8E8</accession>
<feature type="region of interest" description="Disordered" evidence="1">
    <location>
        <begin position="161"/>
        <end position="217"/>
    </location>
</feature>
<feature type="region of interest" description="Disordered" evidence="1">
    <location>
        <begin position="73"/>
        <end position="108"/>
    </location>
</feature>
<dbReference type="EMBL" id="BPQB01000003">
    <property type="protein sequence ID" value="GJE86021.1"/>
    <property type="molecule type" value="Genomic_DNA"/>
</dbReference>
<evidence type="ECO:0000313" key="3">
    <source>
        <dbReference type="Proteomes" id="UP000703269"/>
    </source>
</evidence>
<dbReference type="GO" id="GO:0005666">
    <property type="term" value="C:RNA polymerase III complex"/>
    <property type="evidence" value="ECO:0007669"/>
    <property type="project" value="TreeGrafter"/>
</dbReference>
<feature type="compositionally biased region" description="Basic and acidic residues" evidence="1">
    <location>
        <begin position="195"/>
        <end position="213"/>
    </location>
</feature>
<dbReference type="OrthoDB" id="340681at2759"/>
<dbReference type="GO" id="GO:0042797">
    <property type="term" value="P:tRNA transcription by RNA polymerase III"/>
    <property type="evidence" value="ECO:0007669"/>
    <property type="project" value="TreeGrafter"/>
</dbReference>
<keyword evidence="3" id="KW-1185">Reference proteome</keyword>
<dbReference type="PANTHER" id="PTHR12069:SF0">
    <property type="entry name" value="DNA-DIRECTED RNA POLYMERASE III SUBUNIT RPC5"/>
    <property type="match status" value="1"/>
</dbReference>
<dbReference type="Proteomes" id="UP000703269">
    <property type="component" value="Unassembled WGS sequence"/>
</dbReference>